<organism evidence="2 3">
    <name type="scientific">Umbelopsis ramanniana AG</name>
    <dbReference type="NCBI Taxonomy" id="1314678"/>
    <lineage>
        <taxon>Eukaryota</taxon>
        <taxon>Fungi</taxon>
        <taxon>Fungi incertae sedis</taxon>
        <taxon>Mucoromycota</taxon>
        <taxon>Mucoromycotina</taxon>
        <taxon>Umbelopsidomycetes</taxon>
        <taxon>Umbelopsidales</taxon>
        <taxon>Umbelopsidaceae</taxon>
        <taxon>Umbelopsis</taxon>
    </lineage>
</organism>
<reference evidence="2" key="2">
    <citation type="journal article" date="2022" name="Proc. Natl. Acad. Sci. U.S.A.">
        <title>Diploid-dominant life cycles characterize the early evolution of Fungi.</title>
        <authorList>
            <person name="Amses K.R."/>
            <person name="Simmons D.R."/>
            <person name="Longcore J.E."/>
            <person name="Mondo S.J."/>
            <person name="Seto K."/>
            <person name="Jeronimo G.H."/>
            <person name="Bonds A.E."/>
            <person name="Quandt C.A."/>
            <person name="Davis W.J."/>
            <person name="Chang Y."/>
            <person name="Federici B.A."/>
            <person name="Kuo A."/>
            <person name="LaButti K."/>
            <person name="Pangilinan J."/>
            <person name="Andreopoulos W."/>
            <person name="Tritt A."/>
            <person name="Riley R."/>
            <person name="Hundley H."/>
            <person name="Johnson J."/>
            <person name="Lipzen A."/>
            <person name="Barry K."/>
            <person name="Lang B.F."/>
            <person name="Cuomo C.A."/>
            <person name="Buchler N.E."/>
            <person name="Grigoriev I.V."/>
            <person name="Spatafora J.W."/>
            <person name="Stajich J.E."/>
            <person name="James T.Y."/>
        </authorList>
    </citation>
    <scope>NUCLEOTIDE SEQUENCE</scope>
    <source>
        <strain evidence="2">AG</strain>
    </source>
</reference>
<keyword evidence="1" id="KW-1133">Transmembrane helix</keyword>
<dbReference type="GeneID" id="75912940"/>
<keyword evidence="1" id="KW-0472">Membrane</keyword>
<reference evidence="2" key="1">
    <citation type="submission" date="2021-06" db="EMBL/GenBank/DDBJ databases">
        <authorList>
            <consortium name="DOE Joint Genome Institute"/>
            <person name="Mondo S.J."/>
            <person name="Amses K.R."/>
            <person name="Simmons D.R."/>
            <person name="Longcore J.E."/>
            <person name="Seto K."/>
            <person name="Alves G.H."/>
            <person name="Bonds A.E."/>
            <person name="Quandt C.A."/>
            <person name="Davis W.J."/>
            <person name="Chang Y."/>
            <person name="Letcher P.M."/>
            <person name="Powell M.J."/>
            <person name="Kuo A."/>
            <person name="Labutti K."/>
            <person name="Pangilinan J."/>
            <person name="Andreopoulos W."/>
            <person name="Tritt A."/>
            <person name="Riley R."/>
            <person name="Hundley H."/>
            <person name="Johnson J."/>
            <person name="Lipzen A."/>
            <person name="Barry K."/>
            <person name="Berbee M.L."/>
            <person name="Buchler N.E."/>
            <person name="Grigoriev I.V."/>
            <person name="Spatafora J.W."/>
            <person name="Stajich J.E."/>
            <person name="James T.Y."/>
        </authorList>
    </citation>
    <scope>NUCLEOTIDE SEQUENCE</scope>
    <source>
        <strain evidence="2">AG</strain>
    </source>
</reference>
<gene>
    <name evidence="2" type="ORF">K450DRAFT_232454</name>
</gene>
<sequence length="87" mass="10200">MVNIYSHTIPCTVSHLIESPVLFSFRSFHSHYISSINVFFFAANKKELVSMTKRPLVHTTVSIMAICFYTLNFIASFTRLYDFYSYR</sequence>
<evidence type="ECO:0000256" key="1">
    <source>
        <dbReference type="SAM" id="Phobius"/>
    </source>
</evidence>
<keyword evidence="3" id="KW-1185">Reference proteome</keyword>
<name>A0AAD5EE19_UMBRA</name>
<evidence type="ECO:0000313" key="2">
    <source>
        <dbReference type="EMBL" id="KAI8581315.1"/>
    </source>
</evidence>
<comment type="caution">
    <text evidence="2">The sequence shown here is derived from an EMBL/GenBank/DDBJ whole genome shotgun (WGS) entry which is preliminary data.</text>
</comment>
<dbReference type="AlphaFoldDB" id="A0AAD5EE19"/>
<proteinExistence type="predicted"/>
<feature type="transmembrane region" description="Helical" evidence="1">
    <location>
        <begin position="56"/>
        <end position="77"/>
    </location>
</feature>
<dbReference type="Proteomes" id="UP001206595">
    <property type="component" value="Unassembled WGS sequence"/>
</dbReference>
<accession>A0AAD5EE19</accession>
<dbReference type="EMBL" id="MU620906">
    <property type="protein sequence ID" value="KAI8581315.1"/>
    <property type="molecule type" value="Genomic_DNA"/>
</dbReference>
<protein>
    <submittedName>
        <fullName evidence="2">Uncharacterized protein</fullName>
    </submittedName>
</protein>
<evidence type="ECO:0000313" key="3">
    <source>
        <dbReference type="Proteomes" id="UP001206595"/>
    </source>
</evidence>
<keyword evidence="1" id="KW-0812">Transmembrane</keyword>
<dbReference type="RefSeq" id="XP_051446319.1">
    <property type="nucleotide sequence ID" value="XM_051587595.1"/>
</dbReference>